<dbReference type="InterPro" id="IPR003488">
    <property type="entry name" value="DprA"/>
</dbReference>
<evidence type="ECO:0000313" key="4">
    <source>
        <dbReference type="EMBL" id="TCO43333.1"/>
    </source>
</evidence>
<keyword evidence="5" id="KW-1185">Reference proteome</keyword>
<comment type="similarity">
    <text evidence="1">Belongs to the DprA/Smf family.</text>
</comment>
<evidence type="ECO:0000256" key="1">
    <source>
        <dbReference type="ARBA" id="ARBA00006525"/>
    </source>
</evidence>
<evidence type="ECO:0000259" key="2">
    <source>
        <dbReference type="Pfam" id="PF02481"/>
    </source>
</evidence>
<dbReference type="Pfam" id="PF02481">
    <property type="entry name" value="DNA_processg_A"/>
    <property type="match status" value="1"/>
</dbReference>
<dbReference type="NCBIfam" id="TIGR00732">
    <property type="entry name" value="dprA"/>
    <property type="match status" value="1"/>
</dbReference>
<dbReference type="SUPFAM" id="SSF102405">
    <property type="entry name" value="MCP/YpsA-like"/>
    <property type="match status" value="1"/>
</dbReference>
<gene>
    <name evidence="4" type="ORF">EV148_101757</name>
</gene>
<dbReference type="OrthoDB" id="9785707at2"/>
<feature type="domain" description="Smf/DprA SLOG" evidence="2">
    <location>
        <begin position="84"/>
        <end position="292"/>
    </location>
</feature>
<dbReference type="PANTHER" id="PTHR43022:SF1">
    <property type="entry name" value="PROTEIN SMF"/>
    <property type="match status" value="1"/>
</dbReference>
<dbReference type="Gene3D" id="1.10.10.10">
    <property type="entry name" value="Winged helix-like DNA-binding domain superfamily/Winged helix DNA-binding domain"/>
    <property type="match status" value="1"/>
</dbReference>
<dbReference type="PANTHER" id="PTHR43022">
    <property type="entry name" value="PROTEIN SMF"/>
    <property type="match status" value="1"/>
</dbReference>
<evidence type="ECO:0000259" key="3">
    <source>
        <dbReference type="Pfam" id="PF17782"/>
    </source>
</evidence>
<dbReference type="InterPro" id="IPR036388">
    <property type="entry name" value="WH-like_DNA-bd_sf"/>
</dbReference>
<accession>A0A4R2IF45</accession>
<feature type="domain" description="DprA winged helix" evidence="3">
    <location>
        <begin position="320"/>
        <end position="378"/>
    </location>
</feature>
<proteinExistence type="inferred from homology"/>
<protein>
    <submittedName>
        <fullName evidence="4">DNA processing protein</fullName>
    </submittedName>
</protein>
<evidence type="ECO:0000313" key="5">
    <source>
        <dbReference type="Proteomes" id="UP000294862"/>
    </source>
</evidence>
<dbReference type="InterPro" id="IPR041614">
    <property type="entry name" value="DprA_WH"/>
</dbReference>
<dbReference type="RefSeq" id="WP_131993617.1">
    <property type="nucleotide sequence ID" value="NZ_JACGXM010000002.1"/>
</dbReference>
<sequence length="387" mass="39777">MDIVANRTRLEAWLVLLRAPGLGPATLRELLAAAGDAPRALAAARRGTHERTREADCRAWLRAPDPALIEADFAWLAQPGHALLACDEADFPTLLDDAAPPPAALFVAGAAEALWQPQLAIVGSRNASQAGQANAAAFARALAASGFAITSGLAEGIDGAAHAATLDAGATTIAVLGTGADVVYPARHDDLAACILAGGGALVSEFPLGTPPHPTHFPRRNRIIASLALGTLVVEAGLRSGSLLTARQAAEAGREVFAIPGSIHNPLARGCHQLIRSGAKLVETAEEIVAELAPLARRLGASLRERLQAPAGGAADPPRRTMAAHADDPDYARLYAALDHEPLGIDVLAGRSGLPVAALSSMLLMLELEGEVVAERGGYARRAGSGA</sequence>
<dbReference type="GO" id="GO:0009294">
    <property type="term" value="P:DNA-mediated transformation"/>
    <property type="evidence" value="ECO:0007669"/>
    <property type="project" value="InterPro"/>
</dbReference>
<name>A0A4R2IF45_9GAMM</name>
<comment type="caution">
    <text evidence="4">The sequence shown here is derived from an EMBL/GenBank/DDBJ whole genome shotgun (WGS) entry which is preliminary data.</text>
</comment>
<dbReference type="Pfam" id="PF21102">
    <property type="entry name" value="DprA_N"/>
    <property type="match status" value="1"/>
</dbReference>
<dbReference type="Gene3D" id="3.40.50.450">
    <property type="match status" value="1"/>
</dbReference>
<dbReference type="AlphaFoldDB" id="A0A4R2IF45"/>
<dbReference type="Pfam" id="PF17782">
    <property type="entry name" value="WHD_DprA"/>
    <property type="match status" value="1"/>
</dbReference>
<dbReference type="Proteomes" id="UP000294862">
    <property type="component" value="Unassembled WGS sequence"/>
</dbReference>
<dbReference type="EMBL" id="SLWQ01000001">
    <property type="protein sequence ID" value="TCO43333.1"/>
    <property type="molecule type" value="Genomic_DNA"/>
</dbReference>
<organism evidence="4 5">
    <name type="scientific">Dokdonella fugitiva</name>
    <dbReference type="NCBI Taxonomy" id="328517"/>
    <lineage>
        <taxon>Bacteria</taxon>
        <taxon>Pseudomonadati</taxon>
        <taxon>Pseudomonadota</taxon>
        <taxon>Gammaproteobacteria</taxon>
        <taxon>Lysobacterales</taxon>
        <taxon>Rhodanobacteraceae</taxon>
        <taxon>Dokdonella</taxon>
    </lineage>
</organism>
<dbReference type="InterPro" id="IPR057666">
    <property type="entry name" value="DrpA_SLOG"/>
</dbReference>
<reference evidence="4 5" key="1">
    <citation type="journal article" date="2015" name="Stand. Genomic Sci.">
        <title>Genomic Encyclopedia of Bacterial and Archaeal Type Strains, Phase III: the genomes of soil and plant-associated and newly described type strains.</title>
        <authorList>
            <person name="Whitman W.B."/>
            <person name="Woyke T."/>
            <person name="Klenk H.P."/>
            <person name="Zhou Y."/>
            <person name="Lilburn T.G."/>
            <person name="Beck B.J."/>
            <person name="De Vos P."/>
            <person name="Vandamme P."/>
            <person name="Eisen J.A."/>
            <person name="Garrity G."/>
            <person name="Hugenholtz P."/>
            <person name="Kyrpides N.C."/>
        </authorList>
    </citation>
    <scope>NUCLEOTIDE SEQUENCE [LARGE SCALE GENOMIC DNA]</scope>
    <source>
        <strain evidence="4 5">A3</strain>
    </source>
</reference>